<dbReference type="EMBL" id="JAAZON010000056">
    <property type="protein sequence ID" value="NMC61831.1"/>
    <property type="molecule type" value="Genomic_DNA"/>
</dbReference>
<proteinExistence type="predicted"/>
<dbReference type="GO" id="GO:0016491">
    <property type="term" value="F:oxidoreductase activity"/>
    <property type="evidence" value="ECO:0007669"/>
    <property type="project" value="UniProtKB-KW"/>
</dbReference>
<evidence type="ECO:0000313" key="4">
    <source>
        <dbReference type="Proteomes" id="UP000524246"/>
    </source>
</evidence>
<dbReference type="InterPro" id="IPR029061">
    <property type="entry name" value="THDP-binding"/>
</dbReference>
<name>A0A7X9FPG3_9DELT</name>
<dbReference type="SUPFAM" id="SSF52518">
    <property type="entry name" value="Thiamin diphosphate-binding fold (THDP-binding)"/>
    <property type="match status" value="1"/>
</dbReference>
<protein>
    <submittedName>
        <fullName evidence="3">2-oxoglutarate ferredoxin oxidoreductase subunit alpha</fullName>
    </submittedName>
</protein>
<evidence type="ECO:0000259" key="2">
    <source>
        <dbReference type="Pfam" id="PF01855"/>
    </source>
</evidence>
<dbReference type="InterPro" id="IPR002880">
    <property type="entry name" value="Pyrv_Fd/Flavodoxin_OxRdtase_N"/>
</dbReference>
<gene>
    <name evidence="3" type="ORF">GYA55_01545</name>
</gene>
<evidence type="ECO:0000313" key="3">
    <source>
        <dbReference type="EMBL" id="NMC61831.1"/>
    </source>
</evidence>
<dbReference type="Gene3D" id="3.40.50.920">
    <property type="match status" value="1"/>
</dbReference>
<dbReference type="Pfam" id="PF01855">
    <property type="entry name" value="POR_N"/>
    <property type="match status" value="1"/>
</dbReference>
<dbReference type="Proteomes" id="UP000524246">
    <property type="component" value="Unassembled WGS sequence"/>
</dbReference>
<dbReference type="InterPro" id="IPR009014">
    <property type="entry name" value="Transketo_C/PFOR_II"/>
</dbReference>
<dbReference type="PANTHER" id="PTHR32154:SF20">
    <property type="entry name" value="2-OXOGLUTARATE OXIDOREDUCTASE SUBUNIT KORA"/>
    <property type="match status" value="1"/>
</dbReference>
<dbReference type="CDD" id="cd07034">
    <property type="entry name" value="TPP_PYR_PFOR_IOR-alpha_like"/>
    <property type="match status" value="1"/>
</dbReference>
<accession>A0A7X9FPG3</accession>
<dbReference type="InterPro" id="IPR050722">
    <property type="entry name" value="Pyruvate:ferred/Flavod_OxRd"/>
</dbReference>
<comment type="caution">
    <text evidence="3">The sequence shown here is derived from an EMBL/GenBank/DDBJ whole genome shotgun (WGS) entry which is preliminary data.</text>
</comment>
<feature type="non-terminal residue" evidence="3">
    <location>
        <position position="1"/>
    </location>
</feature>
<dbReference type="PANTHER" id="PTHR32154">
    <property type="entry name" value="PYRUVATE-FLAVODOXIN OXIDOREDUCTASE-RELATED"/>
    <property type="match status" value="1"/>
</dbReference>
<sequence>AVTGSSGPGISLKIEALGLAVITELPVVLINVQRAGPATGIPTRSEQADLLQAMYGRHGEAPLCILAASSPDTAFYMAYEAARIATKFMTPVVLMTEGYINYTFGPWRLPDTSKLADFEFHFVQPEETKSYHPYRRNEIGSREWAIPGTQGLRHRVGGLERDLETGSVSNDGDNHEKMVRLREQKICNIVKDIPQLKVHGPKQGKLLVLGWGSTEGAIQEAVRNCNSRGETVSSAHLYYLNPFPENLGKVLDSFETILIPEINNGQLATLIRSRFLKKVIGLNRMNAEPIKVHEIESAIARCLLGEELTSERI</sequence>
<dbReference type="AlphaFoldDB" id="A0A7X9FPG3"/>
<dbReference type="Gene3D" id="3.40.50.970">
    <property type="match status" value="1"/>
</dbReference>
<dbReference type="GO" id="GO:0006979">
    <property type="term" value="P:response to oxidative stress"/>
    <property type="evidence" value="ECO:0007669"/>
    <property type="project" value="TreeGrafter"/>
</dbReference>
<evidence type="ECO:0000256" key="1">
    <source>
        <dbReference type="ARBA" id="ARBA00023002"/>
    </source>
</evidence>
<keyword evidence="1" id="KW-0560">Oxidoreductase</keyword>
<organism evidence="3 4">
    <name type="scientific">SAR324 cluster bacterium</name>
    <dbReference type="NCBI Taxonomy" id="2024889"/>
    <lineage>
        <taxon>Bacteria</taxon>
        <taxon>Deltaproteobacteria</taxon>
        <taxon>SAR324 cluster</taxon>
    </lineage>
</organism>
<reference evidence="3 4" key="1">
    <citation type="journal article" date="2020" name="Biotechnol. Biofuels">
        <title>New insights from the biogas microbiome by comprehensive genome-resolved metagenomics of nearly 1600 species originating from multiple anaerobic digesters.</title>
        <authorList>
            <person name="Campanaro S."/>
            <person name="Treu L."/>
            <person name="Rodriguez-R L.M."/>
            <person name="Kovalovszki A."/>
            <person name="Ziels R.M."/>
            <person name="Maus I."/>
            <person name="Zhu X."/>
            <person name="Kougias P.G."/>
            <person name="Basile A."/>
            <person name="Luo G."/>
            <person name="Schluter A."/>
            <person name="Konstantinidis K.T."/>
            <person name="Angelidaki I."/>
        </authorList>
    </citation>
    <scope>NUCLEOTIDE SEQUENCE [LARGE SCALE GENOMIC DNA]</scope>
    <source>
        <strain evidence="3">AS27yjCOA_65</strain>
    </source>
</reference>
<feature type="domain" description="Pyruvate flavodoxin/ferredoxin oxidoreductase pyrimidine binding" evidence="2">
    <location>
        <begin position="1"/>
        <end position="161"/>
    </location>
</feature>
<dbReference type="SUPFAM" id="SSF52922">
    <property type="entry name" value="TK C-terminal domain-like"/>
    <property type="match status" value="1"/>
</dbReference>